<evidence type="ECO:0000256" key="1">
    <source>
        <dbReference type="ARBA" id="ARBA00022574"/>
    </source>
</evidence>
<keyword evidence="5" id="KW-1133">Transmembrane helix</keyword>
<dbReference type="InterPro" id="IPR054080">
    <property type="entry name" value="TPR1-like_2nd"/>
</dbReference>
<dbReference type="SMART" id="SM00667">
    <property type="entry name" value="LisH"/>
    <property type="match status" value="1"/>
</dbReference>
<dbReference type="PROSITE" id="PS50896">
    <property type="entry name" value="LISH"/>
    <property type="match status" value="1"/>
</dbReference>
<dbReference type="PANTHER" id="PTHR44083">
    <property type="entry name" value="TOPLESS-RELATED PROTEIN 1-RELATED"/>
    <property type="match status" value="1"/>
</dbReference>
<dbReference type="InterPro" id="IPR006594">
    <property type="entry name" value="LisH"/>
</dbReference>
<dbReference type="OrthoDB" id="1602884at2759"/>
<dbReference type="InterPro" id="IPR011047">
    <property type="entry name" value="Quinoprotein_ADH-like_sf"/>
</dbReference>
<sequence length="1404" mass="157169">MAARPLRLTSRRAPLKFIFVVFLIIVPLCVFVIFTHGQKISYFFRPLWDNPPPPFEHLPHYYAENVSMQHLCHLHGWTLRSQPRRVFDGIIFSNELDLLEIRWHELHPYVKKFVILEANTTFTGIPKPLFFAENRNRFAFAEEKIVHGVFPGRTASYGSHEDPFVLESEQRGAMNGLLHRAGIASGDILIMSDTDEIPSPHTVKLLQWCDGVPPVLHLELRHYMYSFEFPVDYSSWRATIHIYNPATHYRHSRQTDLLLSDAGWHCSFCFRHIREFVFKMTAYSHADRTLRSVLFFLSHSIKFRKTNMSSLSRELVFLILQFLHEEKFKEAVHRLEQESGFFFNMRYFEEMVTNGDWDDVEKYLSGFTKVDDNRYSMKIFFEIRKQKYLEALDRKDRAKAVDILVKDLKAFSAFNEDLFKEITQLLTLENFRDNEQLSKYGDTKSARGIMLAELKKLIEANPLFRDKLNFPNLKNSRLRTLINQSLNWQHQLCKNPKPNPDIKTLFVDHSCGQLQPNGARAPSPVTNPLMGAVPKAGVFPPLGAHAPFQSAPTSLPTSLAGWMVNPSPVPHPSASAGPIGFTTPNNAAPILKRPRTPPTNNSAVDYQTADSEHVLKRSRPFGISEEVLHNHSSVFSMDLVNNLPVNNILPVGYASQSHGQSSYSSDDLPKVVVMTLNQGSAVTSMDFHPVQQILLLVGTNTGDVILCRHFWPRIMPASINRVIWSPDGTLFGVAYSKHIVHIYSYHGGDLHNHLEIDAHVGSVNDLVFSYPNKQLCVVTCGEDRLIKVWDAVTGTEQYSFEGHEAPVYSICPHHKENIQFIFSTALDGKIKAWLYDNMGSRVDYDAPGHSSTTMTYSADGTRLFSCGTNKEGDSYIVEWNESEGTVKRSYHGLGKRSAGVVQFDTTKNRFLAAGDEFMVKFWDMDNVNVLTTTDAEGGLAASPRLRFNKEGILLAVSTNENVMSAAVVKAPTMGTFGAANSTVGSSIVDRAAPMASMVAMNGDNLNLADVKPRIADESVDKKRIWKLTEINEPSQCRSLKIPDNSMAMRVSRLTYTNSGLAILSLAANAVHKLWKWQRNDQNLTEKATASVAPELWQPAPGIFMTNDISDANPEDAVPCFALSKNDSYVMSASGGKLSLFNMMTFKIMTTVMPPPPAATSLAFHPQDNNIIAIGLDDSSIQIYNVRVDEVKTKLKGHQKRITGLSFSNVLNVLVSSGADSQLCVWSTDGWENQTSIYLQIPAWRASAPLADTRVQFHQDQTHLLAVHETQIAIYEAPKLERLHQWVPGEASGRITHATYSCDSQSVYVSFDYGSVVVLTSTLLLRCRINPTSYLPTKPSLRVYPLVIAAHPSEPNQFALGLTDGGVYILEPLESEGKWGTSPPLENGAGPSTASGVVSSVQPQR</sequence>
<dbReference type="Pfam" id="PF21889">
    <property type="entry name" value="TPR1-like_2nd"/>
    <property type="match status" value="1"/>
</dbReference>
<dbReference type="EMBL" id="CM018040">
    <property type="protein sequence ID" value="KAA8535128.1"/>
    <property type="molecule type" value="Genomic_DNA"/>
</dbReference>
<protein>
    <recommendedName>
        <fullName evidence="6">CTLH domain-containing protein</fullName>
    </recommendedName>
</protein>
<keyword evidence="2" id="KW-0677">Repeat</keyword>
<dbReference type="InterPro" id="IPR048419">
    <property type="entry name" value="Topless_Znf"/>
</dbReference>
<dbReference type="SMART" id="SM00320">
    <property type="entry name" value="WD40"/>
    <property type="match status" value="9"/>
</dbReference>
<organism evidence="7 8">
    <name type="scientific">Nyssa sinensis</name>
    <dbReference type="NCBI Taxonomy" id="561372"/>
    <lineage>
        <taxon>Eukaryota</taxon>
        <taxon>Viridiplantae</taxon>
        <taxon>Streptophyta</taxon>
        <taxon>Embryophyta</taxon>
        <taxon>Tracheophyta</taxon>
        <taxon>Spermatophyta</taxon>
        <taxon>Magnoliopsida</taxon>
        <taxon>eudicotyledons</taxon>
        <taxon>Gunneridae</taxon>
        <taxon>Pentapetalae</taxon>
        <taxon>asterids</taxon>
        <taxon>Cornales</taxon>
        <taxon>Nyssaceae</taxon>
        <taxon>Nyssa</taxon>
    </lineage>
</organism>
<dbReference type="PROSITE" id="PS50897">
    <property type="entry name" value="CTLH"/>
    <property type="match status" value="1"/>
</dbReference>
<evidence type="ECO:0000259" key="6">
    <source>
        <dbReference type="PROSITE" id="PS50897"/>
    </source>
</evidence>
<dbReference type="InterPro" id="IPR015943">
    <property type="entry name" value="WD40/YVTN_repeat-like_dom_sf"/>
</dbReference>
<dbReference type="Pfam" id="PF12894">
    <property type="entry name" value="ANAPC4_WD40"/>
    <property type="match status" value="1"/>
</dbReference>
<dbReference type="InterPro" id="IPR027728">
    <property type="entry name" value="Topless_fam"/>
</dbReference>
<reference evidence="7 8" key="1">
    <citation type="submission" date="2019-09" db="EMBL/GenBank/DDBJ databases">
        <title>A chromosome-level genome assembly of the Chinese tupelo Nyssa sinensis.</title>
        <authorList>
            <person name="Yang X."/>
            <person name="Kang M."/>
            <person name="Yang Y."/>
            <person name="Xiong H."/>
            <person name="Wang M."/>
            <person name="Zhang Z."/>
            <person name="Wang Z."/>
            <person name="Wu H."/>
            <person name="Ma T."/>
            <person name="Liu J."/>
            <person name="Xi Z."/>
        </authorList>
    </citation>
    <scope>NUCLEOTIDE SEQUENCE [LARGE SCALE GENOMIC DNA]</scope>
    <source>
        <strain evidence="7">J267</strain>
        <tissue evidence="7">Leaf</tissue>
    </source>
</reference>
<keyword evidence="5" id="KW-0812">Transmembrane</keyword>
<dbReference type="SUPFAM" id="SSF50998">
    <property type="entry name" value="Quinoprotein alcohol dehydrogenase-like"/>
    <property type="match status" value="1"/>
</dbReference>
<evidence type="ECO:0000256" key="5">
    <source>
        <dbReference type="SAM" id="Phobius"/>
    </source>
</evidence>
<evidence type="ECO:0000256" key="2">
    <source>
        <dbReference type="ARBA" id="ARBA00022737"/>
    </source>
</evidence>
<dbReference type="Pfam" id="PF17814">
    <property type="entry name" value="LisH_TPL"/>
    <property type="match status" value="1"/>
</dbReference>
<keyword evidence="1 3" id="KW-0853">WD repeat</keyword>
<dbReference type="GO" id="GO:0006355">
    <property type="term" value="P:regulation of DNA-templated transcription"/>
    <property type="evidence" value="ECO:0007669"/>
    <property type="project" value="InterPro"/>
</dbReference>
<dbReference type="PROSITE" id="PS50082">
    <property type="entry name" value="WD_REPEATS_2"/>
    <property type="match status" value="2"/>
</dbReference>
<dbReference type="Pfam" id="PF04724">
    <property type="entry name" value="Glyco_transf_17"/>
    <property type="match status" value="1"/>
</dbReference>
<gene>
    <name evidence="7" type="ORF">F0562_030131</name>
</gene>
<dbReference type="Pfam" id="PF00400">
    <property type="entry name" value="WD40"/>
    <property type="match status" value="2"/>
</dbReference>
<dbReference type="Proteomes" id="UP000325577">
    <property type="component" value="Linkage Group LG17"/>
</dbReference>
<dbReference type="InterPro" id="IPR024977">
    <property type="entry name" value="Apc4-like_WD40_dom"/>
</dbReference>
<keyword evidence="5" id="KW-0472">Membrane</keyword>
<feature type="transmembrane region" description="Helical" evidence="5">
    <location>
        <begin position="17"/>
        <end position="37"/>
    </location>
</feature>
<dbReference type="InterPro" id="IPR006813">
    <property type="entry name" value="Glyco_trans_17"/>
</dbReference>
<dbReference type="InterPro" id="IPR001680">
    <property type="entry name" value="WD40_rpt"/>
</dbReference>
<dbReference type="Pfam" id="PF21359">
    <property type="entry name" value="zf_topless"/>
    <property type="match status" value="1"/>
</dbReference>
<dbReference type="PROSITE" id="PS50294">
    <property type="entry name" value="WD_REPEATS_REGION"/>
    <property type="match status" value="1"/>
</dbReference>
<dbReference type="InterPro" id="IPR006595">
    <property type="entry name" value="CTLH_C"/>
</dbReference>
<keyword evidence="8" id="KW-1185">Reference proteome</keyword>
<feature type="compositionally biased region" description="Polar residues" evidence="4">
    <location>
        <begin position="1389"/>
        <end position="1404"/>
    </location>
</feature>
<proteinExistence type="predicted"/>
<feature type="domain" description="CTLH" evidence="6">
    <location>
        <begin position="341"/>
        <end position="399"/>
    </location>
</feature>
<evidence type="ECO:0000313" key="7">
    <source>
        <dbReference type="EMBL" id="KAA8535128.1"/>
    </source>
</evidence>
<evidence type="ECO:0000313" key="8">
    <source>
        <dbReference type="Proteomes" id="UP000325577"/>
    </source>
</evidence>
<dbReference type="PANTHER" id="PTHR44083:SF35">
    <property type="entry name" value="TOPLESS-RELATED PROTEIN 4-LIKE ISOFORM X1"/>
    <property type="match status" value="1"/>
</dbReference>
<dbReference type="GO" id="GO:0016020">
    <property type="term" value="C:membrane"/>
    <property type="evidence" value="ECO:0007669"/>
    <property type="project" value="InterPro"/>
</dbReference>
<accession>A0A5J5AXW9</accession>
<evidence type="ECO:0000256" key="3">
    <source>
        <dbReference type="PROSITE-ProRule" id="PRU00221"/>
    </source>
</evidence>
<feature type="repeat" description="WD" evidence="3">
    <location>
        <begin position="756"/>
        <end position="799"/>
    </location>
</feature>
<feature type="repeat" description="WD" evidence="3">
    <location>
        <begin position="1194"/>
        <end position="1235"/>
    </location>
</feature>
<dbReference type="GO" id="GO:0003830">
    <property type="term" value="F:beta-1,4-mannosylglycoprotein 4-beta-N-acetylglucosaminyltransferase activity"/>
    <property type="evidence" value="ECO:0007669"/>
    <property type="project" value="InterPro"/>
</dbReference>
<dbReference type="Gene3D" id="2.130.10.10">
    <property type="entry name" value="YVTN repeat-like/Quinoprotein amine dehydrogenase"/>
    <property type="match status" value="3"/>
</dbReference>
<dbReference type="SMART" id="SM00668">
    <property type="entry name" value="CTLH"/>
    <property type="match status" value="1"/>
</dbReference>
<name>A0A5J5AXW9_9ASTE</name>
<dbReference type="InterPro" id="IPR054532">
    <property type="entry name" value="TPL_SMU1_LisH-like"/>
</dbReference>
<feature type="region of interest" description="Disordered" evidence="4">
    <location>
        <begin position="1377"/>
        <end position="1404"/>
    </location>
</feature>
<evidence type="ECO:0000256" key="4">
    <source>
        <dbReference type="SAM" id="MobiDB-lite"/>
    </source>
</evidence>